<dbReference type="RefSeq" id="WP_181551524.1">
    <property type="nucleotide sequence ID" value="NZ_JACDUS010000005.1"/>
</dbReference>
<keyword evidence="2 5" id="KW-0436">Ligase</keyword>
<dbReference type="GO" id="GO:0031956">
    <property type="term" value="F:medium-chain fatty acid-CoA ligase activity"/>
    <property type="evidence" value="ECO:0007669"/>
    <property type="project" value="TreeGrafter"/>
</dbReference>
<evidence type="ECO:0000256" key="1">
    <source>
        <dbReference type="ARBA" id="ARBA00006432"/>
    </source>
</evidence>
<proteinExistence type="inferred from homology"/>
<protein>
    <submittedName>
        <fullName evidence="5">Acyl-CoA synthetase (AMP-forming)/AMP-acid ligase II</fullName>
    </submittedName>
</protein>
<dbReference type="PANTHER" id="PTHR43201:SF5">
    <property type="entry name" value="MEDIUM-CHAIN ACYL-COA LIGASE ACSF2, MITOCHONDRIAL"/>
    <property type="match status" value="1"/>
</dbReference>
<dbReference type="InterPro" id="IPR000873">
    <property type="entry name" value="AMP-dep_synth/lig_dom"/>
</dbReference>
<comment type="caution">
    <text evidence="5">The sequence shown here is derived from an EMBL/GenBank/DDBJ whole genome shotgun (WGS) entry which is preliminary data.</text>
</comment>
<dbReference type="Pfam" id="PF00501">
    <property type="entry name" value="AMP-binding"/>
    <property type="match status" value="1"/>
</dbReference>
<sequence>MYLSTLTQIGYTIKDGAWRGTLIEVKSRNEFSCSDLGAKITEFENLFSLLRHGDKVIIKTTNTVNSVCAMLFVWGRGGVVVPVKNTLKPKRILNIAADSNAKYILDPDTKTLSPVRSYKKENHPLELKNNPVVSGVDLALIVYTSGSTGKPKGIMLSHSNVIFSMYSIISYLGLQKEDVILNILPFTFDYGLYQVLFSFASGLKTVLHDAPLQPYQLINLLNEYKVSVLPVVPSLASMLEKILKYRKNDIPELRKLTNTGGHLSTDTIKELKRLLPQLEIYPMYGLTECKRALYLPPADLDKKMGSVGIPIPGLDARVFVRNEPADLDKETNDMGIYHEASPNEIGELFVRGPSVMQGYCHEDESSVCRLYPGRYRDEKWLKTGDLFIRDEDGYFYFKGRSKELIKQGGYCLYPAEIEEVINQHDNARMVSVVGETRKDGLEYACAFVELSEDNPAERNRLLFWLKEGLESDYSPRAIFFINAFPYGSTGKIDKKRLIEEYKSNPYTIPGS</sequence>
<evidence type="ECO:0000259" key="4">
    <source>
        <dbReference type="Pfam" id="PF13193"/>
    </source>
</evidence>
<keyword evidence="6" id="KW-1185">Reference proteome</keyword>
<dbReference type="Proteomes" id="UP000525298">
    <property type="component" value="Unassembled WGS sequence"/>
</dbReference>
<comment type="similarity">
    <text evidence="1">Belongs to the ATP-dependent AMP-binding enzyme family.</text>
</comment>
<gene>
    <name evidence="5" type="ORF">HNR65_002212</name>
</gene>
<organism evidence="5 6">
    <name type="scientific">Desulfosalsimonas propionicica</name>
    <dbReference type="NCBI Taxonomy" id="332175"/>
    <lineage>
        <taxon>Bacteria</taxon>
        <taxon>Pseudomonadati</taxon>
        <taxon>Thermodesulfobacteriota</taxon>
        <taxon>Desulfobacteria</taxon>
        <taxon>Desulfobacterales</taxon>
        <taxon>Desulfosalsimonadaceae</taxon>
        <taxon>Desulfosalsimonas</taxon>
    </lineage>
</organism>
<dbReference type="Gene3D" id="3.30.300.30">
    <property type="match status" value="1"/>
</dbReference>
<dbReference type="GO" id="GO:0006631">
    <property type="term" value="P:fatty acid metabolic process"/>
    <property type="evidence" value="ECO:0007669"/>
    <property type="project" value="TreeGrafter"/>
</dbReference>
<dbReference type="Gene3D" id="3.40.50.12780">
    <property type="entry name" value="N-terminal domain of ligase-like"/>
    <property type="match status" value="1"/>
</dbReference>
<dbReference type="Pfam" id="PF13193">
    <property type="entry name" value="AMP-binding_C"/>
    <property type="match status" value="1"/>
</dbReference>
<dbReference type="InterPro" id="IPR020845">
    <property type="entry name" value="AMP-binding_CS"/>
</dbReference>
<feature type="domain" description="AMP-binding enzyme C-terminal" evidence="4">
    <location>
        <begin position="416"/>
        <end position="491"/>
    </location>
</feature>
<dbReference type="PANTHER" id="PTHR43201">
    <property type="entry name" value="ACYL-COA SYNTHETASE"/>
    <property type="match status" value="1"/>
</dbReference>
<dbReference type="CDD" id="cd04433">
    <property type="entry name" value="AFD_class_I"/>
    <property type="match status" value="1"/>
</dbReference>
<dbReference type="EMBL" id="JACDUS010000005">
    <property type="protein sequence ID" value="MBA2881881.1"/>
    <property type="molecule type" value="Genomic_DNA"/>
</dbReference>
<dbReference type="InterPro" id="IPR045851">
    <property type="entry name" value="AMP-bd_C_sf"/>
</dbReference>
<reference evidence="5 6" key="1">
    <citation type="submission" date="2020-07" db="EMBL/GenBank/DDBJ databases">
        <title>Genomic Encyclopedia of Type Strains, Phase IV (KMG-IV): sequencing the most valuable type-strain genomes for metagenomic binning, comparative biology and taxonomic classification.</title>
        <authorList>
            <person name="Goeker M."/>
        </authorList>
    </citation>
    <scope>NUCLEOTIDE SEQUENCE [LARGE SCALE GENOMIC DNA]</scope>
    <source>
        <strain evidence="5 6">DSM 17721</strain>
    </source>
</reference>
<name>A0A7W0C9Y2_9BACT</name>
<dbReference type="PROSITE" id="PS00455">
    <property type="entry name" value="AMP_BINDING"/>
    <property type="match status" value="1"/>
</dbReference>
<accession>A0A7W0C9Y2</accession>
<evidence type="ECO:0000313" key="5">
    <source>
        <dbReference type="EMBL" id="MBA2881881.1"/>
    </source>
</evidence>
<evidence type="ECO:0000256" key="2">
    <source>
        <dbReference type="ARBA" id="ARBA00022598"/>
    </source>
</evidence>
<feature type="domain" description="AMP-dependent synthetase/ligase" evidence="3">
    <location>
        <begin position="29"/>
        <end position="359"/>
    </location>
</feature>
<dbReference type="SUPFAM" id="SSF56801">
    <property type="entry name" value="Acetyl-CoA synthetase-like"/>
    <property type="match status" value="1"/>
</dbReference>
<dbReference type="AlphaFoldDB" id="A0A7W0C9Y2"/>
<evidence type="ECO:0000259" key="3">
    <source>
        <dbReference type="Pfam" id="PF00501"/>
    </source>
</evidence>
<evidence type="ECO:0000313" key="6">
    <source>
        <dbReference type="Proteomes" id="UP000525298"/>
    </source>
</evidence>
<dbReference type="InterPro" id="IPR042099">
    <property type="entry name" value="ANL_N_sf"/>
</dbReference>
<dbReference type="InterPro" id="IPR025110">
    <property type="entry name" value="AMP-bd_C"/>
</dbReference>